<evidence type="ECO:0000313" key="4">
    <source>
        <dbReference type="Proteomes" id="UP000427373"/>
    </source>
</evidence>
<evidence type="ECO:0000256" key="1">
    <source>
        <dbReference type="ARBA" id="ARBA00001936"/>
    </source>
</evidence>
<dbReference type="AlphaFoldDB" id="A0A650CKN3"/>
<dbReference type="InterPro" id="IPR011604">
    <property type="entry name" value="PDDEXK-like_dom_sf"/>
</dbReference>
<gene>
    <name evidence="3" type="primary">cas4a</name>
    <name evidence="3" type="ORF">D1869_14625</name>
    <name evidence="2" type="ORF">HNQ62_002638</name>
</gene>
<dbReference type="Pfam" id="PF06023">
    <property type="entry name" value="Csa1"/>
    <property type="match status" value="1"/>
</dbReference>
<dbReference type="PIRSF" id="PIRSF009226">
    <property type="entry name" value="UCP009226"/>
    <property type="match status" value="1"/>
</dbReference>
<dbReference type="Proteomes" id="UP000582213">
    <property type="component" value="Unassembled WGS sequence"/>
</dbReference>
<dbReference type="CDD" id="cd09659">
    <property type="entry name" value="Cas4_I-A"/>
    <property type="match status" value="1"/>
</dbReference>
<dbReference type="KEGG" id="soh:D1869_14625"/>
<dbReference type="Gene3D" id="3.90.320.10">
    <property type="match status" value="1"/>
</dbReference>
<dbReference type="InterPro" id="IPR009260">
    <property type="entry name" value="CRISPR-ass_Csa1"/>
</dbReference>
<comment type="cofactor">
    <cofactor evidence="1">
        <name>Mn(2+)</name>
        <dbReference type="ChEBI" id="CHEBI:29035"/>
    </cofactor>
</comment>
<dbReference type="EMBL" id="JACHFY010000028">
    <property type="protein sequence ID" value="MBB5254864.1"/>
    <property type="molecule type" value="Genomic_DNA"/>
</dbReference>
<dbReference type="GeneID" id="42802506"/>
<dbReference type="EMBL" id="CP045484">
    <property type="protein sequence ID" value="QGR18283.1"/>
    <property type="molecule type" value="Genomic_DNA"/>
</dbReference>
<dbReference type="RefSeq" id="WP_156015775.1">
    <property type="nucleotide sequence ID" value="NZ_CP045484.1"/>
</dbReference>
<evidence type="ECO:0000313" key="2">
    <source>
        <dbReference type="EMBL" id="MBB5254864.1"/>
    </source>
</evidence>
<accession>A0A650CKN3</accession>
<reference evidence="2 5" key="2">
    <citation type="submission" date="2020-08" db="EMBL/GenBank/DDBJ databases">
        <title>Genomic Encyclopedia of Type Strains, Phase IV (KMG-IV): sequencing the most valuable type-strain genomes for metagenomic binning, comparative biology and taxonomic classification.</title>
        <authorList>
            <person name="Goeker M."/>
        </authorList>
    </citation>
    <scope>NUCLEOTIDE SEQUENCE [LARGE SCALE GENOMIC DNA]</scope>
    <source>
        <strain evidence="2 5">DSM 12421</strain>
    </source>
</reference>
<evidence type="ECO:0000313" key="5">
    <source>
        <dbReference type="Proteomes" id="UP000582213"/>
    </source>
</evidence>
<protein>
    <submittedName>
        <fullName evidence="2">CRISPR-associated protein Csa1</fullName>
    </submittedName>
    <submittedName>
        <fullName evidence="3">Type I-A CRISPR-associated protein Cas4/Csa1</fullName>
    </submittedName>
</protein>
<keyword evidence="4" id="KW-1185">Reference proteome</keyword>
<organism evidence="3 4">
    <name type="scientific">Sulfurisphaera ohwakuensis</name>
    <dbReference type="NCBI Taxonomy" id="69656"/>
    <lineage>
        <taxon>Archaea</taxon>
        <taxon>Thermoproteota</taxon>
        <taxon>Thermoprotei</taxon>
        <taxon>Sulfolobales</taxon>
        <taxon>Sulfolobaceae</taxon>
        <taxon>Sulfurisphaera</taxon>
    </lineage>
</organism>
<sequence length="288" mass="32681">MFFTLSEIQLLSRKMKGFPRAISEELRGWHWNEPPLYPSSNTLLSVSDLTNGLCDSGRYVYLKHKGIMPKAEAKIGNTVHTTYTTAIETIKRLIYEHEDLDSVKLRTLMTDEFYNLKVEVIEVAKILWDHIVSIYSAELEKARSKPFLRKDSLASLVIPFYVEYPVDGSLIGLQSALRVDAFIPSLPLIAEMKTGSYKRDHELALAGYALAFESQYEIPVDFGYLCYVNVIEGKVHNNCRLIVITDTLRQEFVEVRDRALRAIDDDVDPGLAKKCSADCPFLPYCKGG</sequence>
<evidence type="ECO:0000313" key="3">
    <source>
        <dbReference type="EMBL" id="QGR18283.1"/>
    </source>
</evidence>
<name>A0A650CKN3_SULOH</name>
<proteinExistence type="predicted"/>
<dbReference type="Proteomes" id="UP000427373">
    <property type="component" value="Chromosome"/>
</dbReference>
<reference evidence="3 4" key="1">
    <citation type="submission" date="2019-10" db="EMBL/GenBank/DDBJ databases">
        <title>Genome Sequences from Six Type Strain Members of the Archaeal Family Sulfolobaceae: Acidianus ambivalens, Acidianus infernus, Metallosphaera prunae, Stygiolobus azoricus, Sulfolobus metallicus, and Sulfurisphaera ohwakuensis.</title>
        <authorList>
            <person name="Counts J.A."/>
            <person name="Kelly R.M."/>
        </authorList>
    </citation>
    <scope>NUCLEOTIDE SEQUENCE [LARGE SCALE GENOMIC DNA]</scope>
    <source>
        <strain evidence="3 4">TA-1</strain>
    </source>
</reference>
<dbReference type="NCBIfam" id="TIGR01896">
    <property type="entry name" value="cas_AF1879"/>
    <property type="match status" value="1"/>
</dbReference>
<dbReference type="OrthoDB" id="19284at2157"/>